<name>A0AAE0C2M1_9CHLO</name>
<comment type="caution">
    <text evidence="3">The sequence shown here is derived from an EMBL/GenBank/DDBJ whole genome shotgun (WGS) entry which is preliminary data.</text>
</comment>
<keyword evidence="4" id="KW-1185">Reference proteome</keyword>
<sequence>YGGAVSLQEHLEPIVAGHEGIPTVAEAAVELSHLTLSYCSFAGNKAGGGGDAGTGSVAFMYSPFVDMAYTDPTNGQQKPVLHAIVPSNEQAVEYILCDLHNGLAVTEAMSLLFNGFASLSGCEEYAATDGANNFHAASSLMGDSCKVLSDIQDSSFGAEATSGWVARASGAGGGASPAPDLALIYGPHDMDSGATLHQCASVEYSNLDLNDVHLASVRSTDSRLASLTLSGAAGYGPVDALQQLSWERVAADTSAWPTSTTWRATGPPVELAAPVSWLEVEGEGYAWLAHVGSNANWVGAVPLGEALPGRHLLLTQVERFHPQVGYSEVVVTVTARDGWSITNYKLQIRNYASVNDSRLLYLSCSAQFVGELAGEDGSPEEGALACILSPEFAPNGLSYEAMVSETATHMTLHYILAHSEATVRFEVQGASVGTAPPSQLDLSSGALHLNPPGEATTVHTWVTAHDLVTTSMYTVRVSEIRIPPPAPAALSTIPATALSTPRLPESPSSPASPPAPAADLSGLIIGAVIGGALLAAMLVAYLLRQHLPCSFLNEQPQQLGYQKAPGTQLVVVGGAKAPPSPQDSEGEPVTDLLRPLVGEERAEETNTTEDGANPPGALPGTATLASPSGGRRPGVAGLVFAGRDESWATRAEYRAIPAGGGDDLDIGLAFPHRVHFRTAEGLRGEVVIYALHEGLRGAGRGAPPATAPSSPEGKENGGGLDQEAGFRCEIVRMSADTADSGGAQTRGRGVMIWVTGKPEGGEEGAGARAGGVIWRACDADQWCEGALPPTGSALLAEVAVAGAGAGEGGAPALYPPWPATAETAAWGPPAAVMDAVWRRLQQGIQQGEASGSPPDLPAALCCGLQEDHVMTERLRVRRHSAGGRMGRWGASIAAVRTSEGSPDGGLAQGAEIKERQVRVGAREASGGEVVGRVGIRALAGALGAGDSAAEEGAAGAEGRRQFEPREGQAGAVRLQGEREGEDGFQGVSGRGAGIVAYPEEALPESVAGEGCREGSPVGGSRGDQGERLFVATSHPGYGRRGGGVGSLPQGDAGWVDSAARERGDCLDGGSAEEDDDDAGSVLRRVLVMGRSGAEDAKDEGEEDEEAQAGLVRVIRGTARRRAVDASADCSWAPVVEFCPVEDAPAGGAAASDLELKMPHRVCFRTAGGQEVPSRPHPASCICWDLRPMRRQTLPLCVGPSLCAL</sequence>
<feature type="compositionally biased region" description="Low complexity" evidence="1">
    <location>
        <begin position="944"/>
        <end position="956"/>
    </location>
</feature>
<proteinExistence type="predicted"/>
<feature type="region of interest" description="Disordered" evidence="1">
    <location>
        <begin position="697"/>
        <end position="721"/>
    </location>
</feature>
<evidence type="ECO:0000259" key="2">
    <source>
        <dbReference type="Pfam" id="PF12733"/>
    </source>
</evidence>
<protein>
    <recommendedName>
        <fullName evidence="2">Cadherin-like beta-sandwich-like domain-containing protein</fullName>
    </recommendedName>
</protein>
<evidence type="ECO:0000313" key="4">
    <source>
        <dbReference type="Proteomes" id="UP001190700"/>
    </source>
</evidence>
<evidence type="ECO:0000256" key="1">
    <source>
        <dbReference type="SAM" id="MobiDB-lite"/>
    </source>
</evidence>
<feature type="region of interest" description="Disordered" evidence="1">
    <location>
        <begin position="944"/>
        <end position="968"/>
    </location>
</feature>
<feature type="domain" description="Cadherin-like beta-sandwich-like" evidence="2">
    <location>
        <begin position="391"/>
        <end position="477"/>
    </location>
</feature>
<dbReference type="Pfam" id="PF12733">
    <property type="entry name" value="Cadherin-like"/>
    <property type="match status" value="1"/>
</dbReference>
<feature type="compositionally biased region" description="Basic and acidic residues" evidence="1">
    <location>
        <begin position="957"/>
        <end position="966"/>
    </location>
</feature>
<organism evidence="3 4">
    <name type="scientific">Cymbomonas tetramitiformis</name>
    <dbReference type="NCBI Taxonomy" id="36881"/>
    <lineage>
        <taxon>Eukaryota</taxon>
        <taxon>Viridiplantae</taxon>
        <taxon>Chlorophyta</taxon>
        <taxon>Pyramimonadophyceae</taxon>
        <taxon>Pyramimonadales</taxon>
        <taxon>Pyramimonadaceae</taxon>
        <taxon>Cymbomonas</taxon>
    </lineage>
</organism>
<feature type="compositionally biased region" description="Low complexity" evidence="1">
    <location>
        <begin position="701"/>
        <end position="711"/>
    </location>
</feature>
<accession>A0AAE0C2M1</accession>
<dbReference type="EMBL" id="LGRX02029047">
    <property type="protein sequence ID" value="KAK3247351.1"/>
    <property type="molecule type" value="Genomic_DNA"/>
</dbReference>
<dbReference type="AlphaFoldDB" id="A0AAE0C2M1"/>
<feature type="non-terminal residue" evidence="3">
    <location>
        <position position="1"/>
    </location>
</feature>
<feature type="region of interest" description="Disordered" evidence="1">
    <location>
        <begin position="1005"/>
        <end position="1025"/>
    </location>
</feature>
<gene>
    <name evidence="3" type="ORF">CYMTET_43152</name>
</gene>
<feature type="region of interest" description="Disordered" evidence="1">
    <location>
        <begin position="600"/>
        <end position="631"/>
    </location>
</feature>
<reference evidence="3 4" key="1">
    <citation type="journal article" date="2015" name="Genome Biol. Evol.">
        <title>Comparative Genomics of a Bacterivorous Green Alga Reveals Evolutionary Causalities and Consequences of Phago-Mixotrophic Mode of Nutrition.</title>
        <authorList>
            <person name="Burns J.A."/>
            <person name="Paasch A."/>
            <person name="Narechania A."/>
            <person name="Kim E."/>
        </authorList>
    </citation>
    <scope>NUCLEOTIDE SEQUENCE [LARGE SCALE GENOMIC DNA]</scope>
    <source>
        <strain evidence="3 4">PLY_AMNH</strain>
    </source>
</reference>
<dbReference type="Proteomes" id="UP001190700">
    <property type="component" value="Unassembled WGS sequence"/>
</dbReference>
<evidence type="ECO:0000313" key="3">
    <source>
        <dbReference type="EMBL" id="KAK3247351.1"/>
    </source>
</evidence>
<dbReference type="InterPro" id="IPR025883">
    <property type="entry name" value="Cadherin-like_domain"/>
</dbReference>